<evidence type="ECO:0000313" key="3">
    <source>
        <dbReference type="Proteomes" id="UP000325576"/>
    </source>
</evidence>
<dbReference type="EMBL" id="MRBO01000021">
    <property type="protein sequence ID" value="KAB2587257.1"/>
    <property type="molecule type" value="Genomic_DNA"/>
</dbReference>
<accession>A0A5N5EAJ1</accession>
<evidence type="ECO:0000313" key="1">
    <source>
        <dbReference type="EMBL" id="KAB2584409.1"/>
    </source>
</evidence>
<reference evidence="2 3" key="1">
    <citation type="journal article" date="2017" name="Poromechanics V (2013)">
        <title>Genomic Characterization of the Arsenic-Tolerant Actinobacterium, &lt;i&gt;Rhodococcus erythropolis&lt;/i&gt; S43.</title>
        <authorList>
            <person name="Retamal-Morales G."/>
            <person name="Mehnert M."/>
            <person name="Schwabe R."/>
            <person name="Tischler D."/>
            <person name="Schloemann M."/>
            <person name="Levican G.J."/>
        </authorList>
    </citation>
    <scope>NUCLEOTIDE SEQUENCE [LARGE SCALE GENOMIC DNA]</scope>
    <source>
        <strain evidence="2 3">S43</strain>
    </source>
</reference>
<dbReference type="Proteomes" id="UP000325576">
    <property type="component" value="Unassembled WGS sequence"/>
</dbReference>
<comment type="caution">
    <text evidence="2">The sequence shown here is derived from an EMBL/GenBank/DDBJ whole genome shotgun (WGS) entry which is preliminary data.</text>
</comment>
<gene>
    <name evidence="2" type="ORF">BS297_00835</name>
    <name evidence="1" type="ORF">BS297_15845</name>
</gene>
<sequence>MRFRHDQIAPSGKRQYWIALGRVDIELLLGEATNALAHTPDVAALHEVRGRLRGIKRGLSDALAVAKANGDEGDRLPWVERKPQRGSN</sequence>
<dbReference type="RefSeq" id="WP_030537811.1">
    <property type="nucleotide sequence ID" value="NZ_AP018733.1"/>
</dbReference>
<protein>
    <submittedName>
        <fullName evidence="2">Uncharacterized protein</fullName>
    </submittedName>
</protein>
<dbReference type="EMBL" id="MRBO01000442">
    <property type="protein sequence ID" value="KAB2584409.1"/>
    <property type="molecule type" value="Genomic_DNA"/>
</dbReference>
<dbReference type="AlphaFoldDB" id="A0A5N5EAJ1"/>
<organism evidence="2 3">
    <name type="scientific">Rhodococcus erythropolis</name>
    <name type="common">Arthrobacter picolinophilus</name>
    <dbReference type="NCBI Taxonomy" id="1833"/>
    <lineage>
        <taxon>Bacteria</taxon>
        <taxon>Bacillati</taxon>
        <taxon>Actinomycetota</taxon>
        <taxon>Actinomycetes</taxon>
        <taxon>Mycobacteriales</taxon>
        <taxon>Nocardiaceae</taxon>
        <taxon>Rhodococcus</taxon>
        <taxon>Rhodococcus erythropolis group</taxon>
    </lineage>
</organism>
<proteinExistence type="predicted"/>
<name>A0A5N5EAJ1_RHOER</name>
<evidence type="ECO:0000313" key="2">
    <source>
        <dbReference type="EMBL" id="KAB2587257.1"/>
    </source>
</evidence>